<comment type="caution">
    <text evidence="1">The sequence shown here is derived from an EMBL/GenBank/DDBJ whole genome shotgun (WGS) entry which is preliminary data.</text>
</comment>
<evidence type="ECO:0000313" key="2">
    <source>
        <dbReference type="Proteomes" id="UP000241426"/>
    </source>
</evidence>
<dbReference type="AlphaFoldDB" id="A0A2T3KMH6"/>
<dbReference type="RefSeq" id="WP_107288719.1">
    <property type="nucleotide sequence ID" value="NZ_PYNF01000002.1"/>
</dbReference>
<organism evidence="1 2">
    <name type="scientific">Photobacterium kishitanii</name>
    <dbReference type="NCBI Taxonomy" id="318456"/>
    <lineage>
        <taxon>Bacteria</taxon>
        <taxon>Pseudomonadati</taxon>
        <taxon>Pseudomonadota</taxon>
        <taxon>Gammaproteobacteria</taxon>
        <taxon>Vibrionales</taxon>
        <taxon>Vibrionaceae</taxon>
        <taxon>Photobacterium</taxon>
    </lineage>
</organism>
<reference evidence="1 2" key="1">
    <citation type="submission" date="2018-01" db="EMBL/GenBank/DDBJ databases">
        <title>Whole genome sequencing of Histamine producing bacteria.</title>
        <authorList>
            <person name="Butler K."/>
        </authorList>
    </citation>
    <scope>NUCLEOTIDE SEQUENCE [LARGE SCALE GENOMIC DNA]</scope>
    <source>
        <strain evidence="1 2">FS-7.2</strain>
    </source>
</reference>
<dbReference type="EMBL" id="PYNF01000002">
    <property type="protein sequence ID" value="PSV00991.1"/>
    <property type="molecule type" value="Genomic_DNA"/>
</dbReference>
<evidence type="ECO:0000313" key="1">
    <source>
        <dbReference type="EMBL" id="PSV00991.1"/>
    </source>
</evidence>
<accession>A0A2T3KMH6</accession>
<gene>
    <name evidence="1" type="ORF">C9J27_02905</name>
</gene>
<name>A0A2T3KMH6_9GAMM</name>
<proteinExistence type="predicted"/>
<sequence length="157" mass="17740">MSKTVDIFDNWWFLSEHDAFKVKSTLLVKKDDFFGEASKSATLNKLLINTNNYTVNGDVVEISTETSFFENFLDISVVKINPQKGEIDDDKSLNTKTEFWISTNLPLLEKGLNVPQRGNEINASGATFEEAIGRMADYIKGNVSLSKKKPLEIRIEK</sequence>
<dbReference type="Proteomes" id="UP000241426">
    <property type="component" value="Unassembled WGS sequence"/>
</dbReference>
<protein>
    <submittedName>
        <fullName evidence="1">Uncharacterized protein</fullName>
    </submittedName>
</protein>